<proteinExistence type="predicted"/>
<organism evidence="1 2">
    <name type="scientific">Danio rerio</name>
    <name type="common">Zebrafish</name>
    <name type="synonym">Brachydanio rerio</name>
    <dbReference type="NCBI Taxonomy" id="7955"/>
    <lineage>
        <taxon>Eukaryota</taxon>
        <taxon>Metazoa</taxon>
        <taxon>Chordata</taxon>
        <taxon>Craniata</taxon>
        <taxon>Vertebrata</taxon>
        <taxon>Euteleostomi</taxon>
        <taxon>Actinopterygii</taxon>
        <taxon>Neopterygii</taxon>
        <taxon>Teleostei</taxon>
        <taxon>Ostariophysi</taxon>
        <taxon>Cypriniformes</taxon>
        <taxon>Danionidae</taxon>
        <taxon>Danioninae</taxon>
        <taxon>Danio</taxon>
    </lineage>
</organism>
<sequence length="219" mass="25300">MELETFNEHRNMNNPSGAQSQSEDEGRAEKRRSRYLLIMTVSLGLLCVLLLVIIILQHFIIIPERNMKKCTDEDLQRTQFCLPGHHPPPLRQEPTTKTTAKPSTKASKQDEFFSSMDSKNWSESRQYCRDRGEDLLIIKSEEKQRRVTSFITEKVKMPVWLGLTDAEIEGNMIWVDNSPLNEGFWMRGEPTNNDGIEDCVFMNAISSPNWNDVPCFICE</sequence>
<gene>
    <name evidence="2" type="primary">LOC110438686</name>
</gene>
<evidence type="ECO:0000313" key="2">
    <source>
        <dbReference type="RefSeq" id="XP_073799886.1"/>
    </source>
</evidence>
<dbReference type="Proteomes" id="UP000000437">
    <property type="component" value="Chromosome 3"/>
</dbReference>
<keyword evidence="1" id="KW-1185">Reference proteome</keyword>
<evidence type="ECO:0000313" key="1">
    <source>
        <dbReference type="Proteomes" id="UP000000437"/>
    </source>
</evidence>
<protein>
    <submittedName>
        <fullName evidence="2">Uncharacterized protein isoform X1</fullName>
    </submittedName>
</protein>
<dbReference type="RefSeq" id="XP_073799886.1">
    <property type="nucleotide sequence ID" value="XM_073943785.1"/>
</dbReference>
<reference evidence="2" key="1">
    <citation type="submission" date="2025-08" db="UniProtKB">
        <authorList>
            <consortium name="RefSeq"/>
        </authorList>
    </citation>
    <scope>IDENTIFICATION</scope>
    <source>
        <strain evidence="2">Tuebingen</strain>
        <tissue evidence="2">Fibroblasts and whole tissue</tissue>
    </source>
</reference>
<name>A0AC58J073_DANRE</name>
<accession>A0AC58J073</accession>